<sequence length="311" mass="35145">MEHHIDKHLVQFRHNLDHYSDTGEPFDLKELIAFFVLDVLGDLAFRTSFNSQVEQDVSKLPPINDHIFLACLLDIATCEAAIERSDGRLLDPETGARLTELDIQTEAFAFIVAGSHTTSGTLTLLFSHILQNPAIYEKVVHEVDSQLDQIANEIVPANELETILPYTMACLNENFRINPVFTMPLERRVTMEGGFEIEGHIIPKGTVVFSLNHVVHHNPDIWGAGHDVFDPSRFLGPKSECFKRYLSPFSIGHRMCIGRNMAMVNMLKLISTTFKYYHLEMKDPKQKISTLSVGISEKEGPLLCRVSKRVS</sequence>
<dbReference type="EMBL" id="JANRMS010001452">
    <property type="protein sequence ID" value="KAJ3528134.1"/>
    <property type="molecule type" value="Genomic_DNA"/>
</dbReference>
<accession>A0ACC1RY64</accession>
<gene>
    <name evidence="1" type="ORF">NM208_g10348</name>
</gene>
<dbReference type="Proteomes" id="UP001148629">
    <property type="component" value="Unassembled WGS sequence"/>
</dbReference>
<evidence type="ECO:0000313" key="1">
    <source>
        <dbReference type="EMBL" id="KAJ3528134.1"/>
    </source>
</evidence>
<reference evidence="1" key="1">
    <citation type="submission" date="2022-08" db="EMBL/GenBank/DDBJ databases">
        <title>Genome Sequence of Fusarium decemcellulare.</title>
        <authorList>
            <person name="Buettner E."/>
        </authorList>
    </citation>
    <scope>NUCLEOTIDE SEQUENCE</scope>
    <source>
        <strain evidence="1">Babe19</strain>
    </source>
</reference>
<name>A0ACC1RY64_9HYPO</name>
<evidence type="ECO:0000313" key="2">
    <source>
        <dbReference type="Proteomes" id="UP001148629"/>
    </source>
</evidence>
<proteinExistence type="predicted"/>
<protein>
    <submittedName>
        <fullName evidence="1">Uncharacterized protein</fullName>
    </submittedName>
</protein>
<comment type="caution">
    <text evidence="1">The sequence shown here is derived from an EMBL/GenBank/DDBJ whole genome shotgun (WGS) entry which is preliminary data.</text>
</comment>
<keyword evidence="2" id="KW-1185">Reference proteome</keyword>
<organism evidence="1 2">
    <name type="scientific">Fusarium decemcellulare</name>
    <dbReference type="NCBI Taxonomy" id="57161"/>
    <lineage>
        <taxon>Eukaryota</taxon>
        <taxon>Fungi</taxon>
        <taxon>Dikarya</taxon>
        <taxon>Ascomycota</taxon>
        <taxon>Pezizomycotina</taxon>
        <taxon>Sordariomycetes</taxon>
        <taxon>Hypocreomycetidae</taxon>
        <taxon>Hypocreales</taxon>
        <taxon>Nectriaceae</taxon>
        <taxon>Fusarium</taxon>
        <taxon>Fusarium decemcellulare species complex</taxon>
    </lineage>
</organism>